<dbReference type="STRING" id="415747.SAMN03097708_02734"/>
<dbReference type="AlphaFoldDB" id="A0A1G5QSR1"/>
<dbReference type="GO" id="GO:0015627">
    <property type="term" value="C:type II protein secretion system complex"/>
    <property type="evidence" value="ECO:0007669"/>
    <property type="project" value="InterPro"/>
</dbReference>
<dbReference type="InterPro" id="IPR007690">
    <property type="entry name" value="T2SS_GspM"/>
</dbReference>
<evidence type="ECO:0000256" key="7">
    <source>
        <dbReference type="ARBA" id="ARBA00022927"/>
    </source>
</evidence>
<evidence type="ECO:0000256" key="6">
    <source>
        <dbReference type="ARBA" id="ARBA00022692"/>
    </source>
</evidence>
<sequence>MKQFMQNLQPRERRTLLAGAIALALLLLYVMVWEPYRTHIAQLEKDVAEQRATLAWMRQAAAEIKELRGSASRPVTKTSSLLATTDRTARSHGFSGALKRIQPDGQRSVRVWLENAPFDDVMRWLGTLMEQHGVSISSLVVDPGESAGLVDARLVLEERT</sequence>
<evidence type="ECO:0000256" key="1">
    <source>
        <dbReference type="ARBA" id="ARBA00004377"/>
    </source>
</evidence>
<gene>
    <name evidence="11" type="ORF">SAMN03097708_02734</name>
</gene>
<keyword evidence="8" id="KW-1133">Transmembrane helix</keyword>
<dbReference type="InterPro" id="IPR023229">
    <property type="entry name" value="T2SS_M_periplasmic_sf"/>
</dbReference>
<dbReference type="OrthoDB" id="6120808at2"/>
<evidence type="ECO:0000313" key="12">
    <source>
        <dbReference type="Proteomes" id="UP000199648"/>
    </source>
</evidence>
<dbReference type="Gene3D" id="3.30.1360.100">
    <property type="entry name" value="General secretion pathway protein M, EpsM"/>
    <property type="match status" value="1"/>
</dbReference>
<evidence type="ECO:0000313" key="11">
    <source>
        <dbReference type="EMBL" id="SCZ64895.1"/>
    </source>
</evidence>
<dbReference type="Proteomes" id="UP000199648">
    <property type="component" value="Unassembled WGS sequence"/>
</dbReference>
<dbReference type="EMBL" id="FMWD01000009">
    <property type="protein sequence ID" value="SCZ64895.1"/>
    <property type="molecule type" value="Genomic_DNA"/>
</dbReference>
<evidence type="ECO:0000256" key="5">
    <source>
        <dbReference type="ARBA" id="ARBA00022519"/>
    </source>
</evidence>
<evidence type="ECO:0000256" key="10">
    <source>
        <dbReference type="PIRNR" id="PIRNR006291"/>
    </source>
</evidence>
<comment type="function">
    <text evidence="10">Inner membrane component of the type II secretion system required for the energy-dependent secretion of extracellular factors such as proteases and toxins from the periplasm.</text>
</comment>
<comment type="similarity">
    <text evidence="2 10">Belongs to the GSP M family.</text>
</comment>
<keyword evidence="12" id="KW-1185">Reference proteome</keyword>
<dbReference type="Pfam" id="PF04612">
    <property type="entry name" value="T2SSM"/>
    <property type="match status" value="1"/>
</dbReference>
<keyword evidence="4 10" id="KW-1003">Cell membrane</keyword>
<reference evidence="11 12" key="1">
    <citation type="submission" date="2016-10" db="EMBL/GenBank/DDBJ databases">
        <authorList>
            <person name="de Groot N.N."/>
        </authorList>
    </citation>
    <scope>NUCLEOTIDE SEQUENCE [LARGE SCALE GENOMIC DNA]</scope>
    <source>
        <strain evidence="11 12">HLD2</strain>
    </source>
</reference>
<proteinExistence type="inferred from homology"/>
<keyword evidence="3 10" id="KW-0813">Transport</keyword>
<evidence type="ECO:0000256" key="4">
    <source>
        <dbReference type="ARBA" id="ARBA00022475"/>
    </source>
</evidence>
<keyword evidence="7 10" id="KW-0653">Protein transport</keyword>
<dbReference type="SUPFAM" id="SSF103054">
    <property type="entry name" value="General secretion pathway protein M, EpsM"/>
    <property type="match status" value="1"/>
</dbReference>
<dbReference type="GO" id="GO:0015628">
    <property type="term" value="P:protein secretion by the type II secretion system"/>
    <property type="evidence" value="ECO:0007669"/>
    <property type="project" value="InterPro"/>
</dbReference>
<protein>
    <recommendedName>
        <fullName evidence="10">Type II secretion system protein M</fullName>
        <shortName evidence="10">T2SS protein M</shortName>
    </recommendedName>
    <alternativeName>
        <fullName evidence="10">General secretion pathway protein M</fullName>
    </alternativeName>
</protein>
<evidence type="ECO:0000256" key="2">
    <source>
        <dbReference type="ARBA" id="ARBA00010637"/>
    </source>
</evidence>
<dbReference type="RefSeq" id="WP_092998276.1">
    <property type="nucleotide sequence ID" value="NZ_FMWD01000009.1"/>
</dbReference>
<dbReference type="PIRSF" id="PIRSF006291">
    <property type="entry name" value="GspM"/>
    <property type="match status" value="1"/>
</dbReference>
<organism evidence="11 12">
    <name type="scientific">Thiohalomonas denitrificans</name>
    <dbReference type="NCBI Taxonomy" id="415747"/>
    <lineage>
        <taxon>Bacteria</taxon>
        <taxon>Pseudomonadati</taxon>
        <taxon>Pseudomonadota</taxon>
        <taxon>Gammaproteobacteria</taxon>
        <taxon>Thiohalomonadales</taxon>
        <taxon>Thiohalomonadaceae</taxon>
        <taxon>Thiohalomonas</taxon>
    </lineage>
</organism>
<evidence type="ECO:0000256" key="8">
    <source>
        <dbReference type="ARBA" id="ARBA00022989"/>
    </source>
</evidence>
<keyword evidence="5 10" id="KW-0997">Cell inner membrane</keyword>
<evidence type="ECO:0000256" key="3">
    <source>
        <dbReference type="ARBA" id="ARBA00022448"/>
    </source>
</evidence>
<comment type="subcellular location">
    <subcellularLocation>
        <location evidence="1">Cell inner membrane</location>
        <topology evidence="1">Single-pass membrane protein</topology>
    </subcellularLocation>
</comment>
<accession>A0A1G5QSR1</accession>
<evidence type="ECO:0000256" key="9">
    <source>
        <dbReference type="ARBA" id="ARBA00023136"/>
    </source>
</evidence>
<keyword evidence="6" id="KW-0812">Transmembrane</keyword>
<dbReference type="GO" id="GO:0005886">
    <property type="term" value="C:plasma membrane"/>
    <property type="evidence" value="ECO:0007669"/>
    <property type="project" value="UniProtKB-SubCell"/>
</dbReference>
<keyword evidence="9 10" id="KW-0472">Membrane</keyword>
<name>A0A1G5QSR1_9GAMM</name>